<gene>
    <name evidence="3" type="primary">SELENOK</name>
</gene>
<evidence type="ECO:0000313" key="3">
    <source>
        <dbReference type="Ensembl" id="ENSSSUP00005026357.1"/>
    </source>
</evidence>
<evidence type="ECO:0000256" key="1">
    <source>
        <dbReference type="SAM" id="MobiDB-lite"/>
    </source>
</evidence>
<organism evidence="3 4">
    <name type="scientific">Suricata suricatta</name>
    <name type="common">Meerkat</name>
    <dbReference type="NCBI Taxonomy" id="37032"/>
    <lineage>
        <taxon>Eukaryota</taxon>
        <taxon>Metazoa</taxon>
        <taxon>Chordata</taxon>
        <taxon>Craniata</taxon>
        <taxon>Vertebrata</taxon>
        <taxon>Euteleostomi</taxon>
        <taxon>Mammalia</taxon>
        <taxon>Eutheria</taxon>
        <taxon>Laurasiatheria</taxon>
        <taxon>Carnivora</taxon>
        <taxon>Feliformia</taxon>
        <taxon>Herpestidae</taxon>
        <taxon>Suricata</taxon>
    </lineage>
</organism>
<dbReference type="InterPro" id="IPR024491">
    <property type="entry name" value="Se_SelK/SelG"/>
</dbReference>
<protein>
    <submittedName>
        <fullName evidence="3">Uncharacterized protein</fullName>
    </submittedName>
</protein>
<dbReference type="Pfam" id="PF10961">
    <property type="entry name" value="SelK_SelG"/>
    <property type="match status" value="1"/>
</dbReference>
<sequence>MALVSGVTLRLRQGKTRNGGFRPERGTNVDMLVLHGAVQLALRSVGLELSWFSYLLTDITETMEIYFIMLKVIFLVFSVPCFSFKTLLQQDVKKRRGYGNSSDSRYDDGRGPPGNPPRRMGRINHLRGPSPPPMAGG</sequence>
<reference evidence="3 4" key="1">
    <citation type="submission" date="2019-05" db="EMBL/GenBank/DDBJ databases">
        <title>A Chromosome-scale Meerkat (S. suricatta) Genome Assembly.</title>
        <authorList>
            <person name="Dudchenko O."/>
            <person name="Lieberman Aiden E."/>
            <person name="Tung J."/>
            <person name="Barreiro L.B."/>
            <person name="Clutton-Brock T.H."/>
        </authorList>
    </citation>
    <scope>NUCLEOTIDE SEQUENCE [LARGE SCALE GENOMIC DNA]</scope>
</reference>
<keyword evidence="2" id="KW-1133">Transmembrane helix</keyword>
<evidence type="ECO:0000256" key="2">
    <source>
        <dbReference type="SAM" id="Phobius"/>
    </source>
</evidence>
<dbReference type="Ensembl" id="ENSSSUT00005030133.1">
    <property type="protein sequence ID" value="ENSSSUP00005026357.1"/>
    <property type="gene ID" value="ENSSSUG00005017081.1"/>
</dbReference>
<reference evidence="3" key="3">
    <citation type="submission" date="2025-09" db="UniProtKB">
        <authorList>
            <consortium name="Ensembl"/>
        </authorList>
    </citation>
    <scope>IDENTIFICATION</scope>
</reference>
<keyword evidence="2" id="KW-0812">Transmembrane</keyword>
<dbReference type="Proteomes" id="UP000472268">
    <property type="component" value="Chromosome 12"/>
</dbReference>
<dbReference type="AlphaFoldDB" id="A0A673UYJ3"/>
<accession>A0A673UYJ3</accession>
<feature type="region of interest" description="Disordered" evidence="1">
    <location>
        <begin position="93"/>
        <end position="137"/>
    </location>
</feature>
<evidence type="ECO:0000313" key="4">
    <source>
        <dbReference type="Proteomes" id="UP000472268"/>
    </source>
</evidence>
<name>A0A673UYJ3_SURSU</name>
<feature type="transmembrane region" description="Helical" evidence="2">
    <location>
        <begin position="65"/>
        <end position="88"/>
    </location>
</feature>
<keyword evidence="2" id="KW-0472">Membrane</keyword>
<reference evidence="3" key="2">
    <citation type="submission" date="2025-08" db="UniProtKB">
        <authorList>
            <consortium name="Ensembl"/>
        </authorList>
    </citation>
    <scope>IDENTIFICATION</scope>
</reference>
<keyword evidence="4" id="KW-1185">Reference proteome</keyword>
<proteinExistence type="predicted"/>